<evidence type="ECO:0000256" key="3">
    <source>
        <dbReference type="ARBA" id="ARBA00022475"/>
    </source>
</evidence>
<sequence length="555" mass="57484">MGSVYLAAHPTLPRYDALKVLSAELSRDADFRARFIREADVAAALSHPQIVAVHNRGQTDDGQLWIAMQFVDGTDADAALRAGTMTPLRAVHIVREVAKGLDFAHANNVIHRDIKPANFLLSGPAGDQERVLLGDFGIARALDDVGLTATGSVMATIAYAAPEVLAGSPIDGRADIYSLGCTLFRLLTGKPPFATTNGPAAQMMAHLQAAPPRVTDAVPSLPAALDDVIAVAMAKDPARRFRSASDLAEAAAAALRDPGGRDRTLLAPVPTAQVSRYPGLAPVPTAQVSRYPGLAPSAPTMSATAPPRRRRPAVLVGAITGVAVLVAAVVSAVALRSHGDPAAADGSPTGTAPPAVAQGPPATDVPASALESILLTGTEIPGNDGEDAVVLEHQRAELSDDSADLDNPSCAGAWAPAQRGAYKTVTPVGVVVQELRALYRQPWQNSLIQSVAAFPSAGDAGLSLQLQRSAWEGCADRTVVITLPGNPAQTWRFGRPVNTAGVYTLEATLDGGAAVCRHGIQIQGNVMIDIRRCGPPGTVDVGALVNATAAKVPRQ</sequence>
<name>A0A1X2EPT8_9MYCO</name>
<dbReference type="SUPFAM" id="SSF56112">
    <property type="entry name" value="Protein kinase-like (PK-like)"/>
    <property type="match status" value="1"/>
</dbReference>
<accession>A0A1X2EPT8</accession>
<dbReference type="InterPro" id="IPR000719">
    <property type="entry name" value="Prot_kinase_dom"/>
</dbReference>
<evidence type="ECO:0000256" key="4">
    <source>
        <dbReference type="ARBA" id="ARBA00022527"/>
    </source>
</evidence>
<dbReference type="EC" id="2.7.11.1" evidence="2"/>
<dbReference type="GO" id="GO:0004674">
    <property type="term" value="F:protein serine/threonine kinase activity"/>
    <property type="evidence" value="ECO:0007669"/>
    <property type="project" value="UniProtKB-KW"/>
</dbReference>
<evidence type="ECO:0000256" key="10">
    <source>
        <dbReference type="ARBA" id="ARBA00022989"/>
    </source>
</evidence>
<evidence type="ECO:0000256" key="14">
    <source>
        <dbReference type="SAM" id="MobiDB-lite"/>
    </source>
</evidence>
<evidence type="ECO:0000256" key="12">
    <source>
        <dbReference type="ARBA" id="ARBA00047899"/>
    </source>
</evidence>
<feature type="transmembrane region" description="Helical" evidence="15">
    <location>
        <begin position="313"/>
        <end position="335"/>
    </location>
</feature>
<keyword evidence="7" id="KW-0547">Nucleotide-binding</keyword>
<dbReference type="FunFam" id="1.10.510.10:FF:000021">
    <property type="entry name" value="Serine/threonine protein kinase"/>
    <property type="match status" value="1"/>
</dbReference>
<dbReference type="EMBL" id="LQPZ01000008">
    <property type="protein sequence ID" value="ORX08134.1"/>
    <property type="molecule type" value="Genomic_DNA"/>
</dbReference>
<keyword evidence="11 15" id="KW-0472">Membrane</keyword>
<dbReference type="Gene3D" id="1.10.510.10">
    <property type="entry name" value="Transferase(Phosphotransferase) domain 1"/>
    <property type="match status" value="1"/>
</dbReference>
<dbReference type="InterPro" id="IPR026954">
    <property type="entry name" value="PknH-like_Extracell"/>
</dbReference>
<dbReference type="PROSITE" id="PS50011">
    <property type="entry name" value="PROTEIN_KINASE_DOM"/>
    <property type="match status" value="1"/>
</dbReference>
<evidence type="ECO:0000313" key="18">
    <source>
        <dbReference type="Proteomes" id="UP000193090"/>
    </source>
</evidence>
<evidence type="ECO:0000313" key="17">
    <source>
        <dbReference type="EMBL" id="ORX08134.1"/>
    </source>
</evidence>
<dbReference type="InterPro" id="IPR011009">
    <property type="entry name" value="Kinase-like_dom_sf"/>
</dbReference>
<comment type="subcellular location">
    <subcellularLocation>
        <location evidence="1">Cell membrane</location>
        <topology evidence="1">Single-pass membrane protein</topology>
    </subcellularLocation>
</comment>
<reference evidence="17 18" key="1">
    <citation type="submission" date="2016-01" db="EMBL/GenBank/DDBJ databases">
        <title>The new phylogeny of the genus Mycobacterium.</title>
        <authorList>
            <person name="Tarcisio F."/>
            <person name="Conor M."/>
            <person name="Antonella G."/>
            <person name="Elisabetta G."/>
            <person name="Giulia F.S."/>
            <person name="Sara T."/>
            <person name="Anna F."/>
            <person name="Clotilde B."/>
            <person name="Roberto B."/>
            <person name="Veronica D.S."/>
            <person name="Fabio R."/>
            <person name="Monica P."/>
            <person name="Olivier J."/>
            <person name="Enrico T."/>
            <person name="Nicola S."/>
        </authorList>
    </citation>
    <scope>NUCLEOTIDE SEQUENCE [LARGE SCALE GENOMIC DNA]</scope>
    <source>
        <strain evidence="17 18">DSM 44153</strain>
    </source>
</reference>
<evidence type="ECO:0000256" key="1">
    <source>
        <dbReference type="ARBA" id="ARBA00004162"/>
    </source>
</evidence>
<evidence type="ECO:0000256" key="2">
    <source>
        <dbReference type="ARBA" id="ARBA00012513"/>
    </source>
</evidence>
<dbReference type="GO" id="GO:0005886">
    <property type="term" value="C:plasma membrane"/>
    <property type="evidence" value="ECO:0007669"/>
    <property type="project" value="UniProtKB-SubCell"/>
</dbReference>
<keyword evidence="9" id="KW-0067">ATP-binding</keyword>
<dbReference type="Pfam" id="PF14032">
    <property type="entry name" value="PknH_C"/>
    <property type="match status" value="1"/>
</dbReference>
<evidence type="ECO:0000256" key="15">
    <source>
        <dbReference type="SAM" id="Phobius"/>
    </source>
</evidence>
<comment type="catalytic activity">
    <reaction evidence="13">
        <text>L-seryl-[protein] + ATP = O-phospho-L-seryl-[protein] + ADP + H(+)</text>
        <dbReference type="Rhea" id="RHEA:17989"/>
        <dbReference type="Rhea" id="RHEA-COMP:9863"/>
        <dbReference type="Rhea" id="RHEA-COMP:11604"/>
        <dbReference type="ChEBI" id="CHEBI:15378"/>
        <dbReference type="ChEBI" id="CHEBI:29999"/>
        <dbReference type="ChEBI" id="CHEBI:30616"/>
        <dbReference type="ChEBI" id="CHEBI:83421"/>
        <dbReference type="ChEBI" id="CHEBI:456216"/>
        <dbReference type="EC" id="2.7.11.1"/>
    </reaction>
</comment>
<comment type="caution">
    <text evidence="17">The sequence shown here is derived from an EMBL/GenBank/DDBJ whole genome shotgun (WGS) entry which is preliminary data.</text>
</comment>
<dbReference type="Proteomes" id="UP000193090">
    <property type="component" value="Unassembled WGS sequence"/>
</dbReference>
<dbReference type="CDD" id="cd14014">
    <property type="entry name" value="STKc_PknB_like"/>
    <property type="match status" value="1"/>
</dbReference>
<comment type="catalytic activity">
    <reaction evidence="12">
        <text>L-threonyl-[protein] + ATP = O-phospho-L-threonyl-[protein] + ADP + H(+)</text>
        <dbReference type="Rhea" id="RHEA:46608"/>
        <dbReference type="Rhea" id="RHEA-COMP:11060"/>
        <dbReference type="Rhea" id="RHEA-COMP:11605"/>
        <dbReference type="ChEBI" id="CHEBI:15378"/>
        <dbReference type="ChEBI" id="CHEBI:30013"/>
        <dbReference type="ChEBI" id="CHEBI:30616"/>
        <dbReference type="ChEBI" id="CHEBI:61977"/>
        <dbReference type="ChEBI" id="CHEBI:456216"/>
        <dbReference type="EC" id="2.7.11.1"/>
    </reaction>
</comment>
<dbReference type="PROSITE" id="PS00108">
    <property type="entry name" value="PROTEIN_KINASE_ST"/>
    <property type="match status" value="1"/>
</dbReference>
<dbReference type="AlphaFoldDB" id="A0A1X2EPT8"/>
<keyword evidence="8 17" id="KW-0418">Kinase</keyword>
<dbReference type="PANTHER" id="PTHR43289:SF6">
    <property type="entry name" value="SERINE_THREONINE-PROTEIN KINASE NEKL-3"/>
    <property type="match status" value="1"/>
</dbReference>
<evidence type="ECO:0000256" key="8">
    <source>
        <dbReference type="ARBA" id="ARBA00022777"/>
    </source>
</evidence>
<keyword evidence="6 15" id="KW-0812">Transmembrane</keyword>
<evidence type="ECO:0000256" key="13">
    <source>
        <dbReference type="ARBA" id="ARBA00048679"/>
    </source>
</evidence>
<evidence type="ECO:0000259" key="16">
    <source>
        <dbReference type="PROSITE" id="PS50011"/>
    </source>
</evidence>
<gene>
    <name evidence="17" type="ORF">AWC30_04340</name>
</gene>
<dbReference type="SMART" id="SM00220">
    <property type="entry name" value="S_TKc"/>
    <property type="match status" value="1"/>
</dbReference>
<evidence type="ECO:0000256" key="6">
    <source>
        <dbReference type="ARBA" id="ARBA00022692"/>
    </source>
</evidence>
<keyword evidence="10 15" id="KW-1133">Transmembrane helix</keyword>
<evidence type="ECO:0000256" key="7">
    <source>
        <dbReference type="ARBA" id="ARBA00022741"/>
    </source>
</evidence>
<dbReference type="InterPro" id="IPR008271">
    <property type="entry name" value="Ser/Thr_kinase_AS"/>
</dbReference>
<evidence type="ECO:0000256" key="11">
    <source>
        <dbReference type="ARBA" id="ARBA00023136"/>
    </source>
</evidence>
<keyword evidence="18" id="KW-1185">Reference proteome</keyword>
<proteinExistence type="predicted"/>
<dbReference type="Pfam" id="PF00069">
    <property type="entry name" value="Pkinase"/>
    <property type="match status" value="1"/>
</dbReference>
<evidence type="ECO:0000256" key="5">
    <source>
        <dbReference type="ARBA" id="ARBA00022679"/>
    </source>
</evidence>
<dbReference type="InterPro" id="IPR038232">
    <property type="entry name" value="PknH-like_Extracell_sf"/>
</dbReference>
<evidence type="ECO:0000256" key="9">
    <source>
        <dbReference type="ARBA" id="ARBA00022840"/>
    </source>
</evidence>
<protein>
    <recommendedName>
        <fullName evidence="2">non-specific serine/threonine protein kinase</fullName>
        <ecNumber evidence="2">2.7.11.1</ecNumber>
    </recommendedName>
</protein>
<keyword evidence="5" id="KW-0808">Transferase</keyword>
<feature type="region of interest" description="Disordered" evidence="14">
    <location>
        <begin position="339"/>
        <end position="363"/>
    </location>
</feature>
<dbReference type="GO" id="GO:0005524">
    <property type="term" value="F:ATP binding"/>
    <property type="evidence" value="ECO:0007669"/>
    <property type="project" value="UniProtKB-KW"/>
</dbReference>
<feature type="domain" description="Protein kinase" evidence="16">
    <location>
        <begin position="1"/>
        <end position="255"/>
    </location>
</feature>
<dbReference type="PANTHER" id="PTHR43289">
    <property type="entry name" value="MITOGEN-ACTIVATED PROTEIN KINASE KINASE KINASE 20-RELATED"/>
    <property type="match status" value="1"/>
</dbReference>
<dbReference type="STRING" id="1798.AWC30_04340"/>
<keyword evidence="3" id="KW-1003">Cell membrane</keyword>
<dbReference type="GO" id="GO:0080090">
    <property type="term" value="P:regulation of primary metabolic process"/>
    <property type="evidence" value="ECO:0007669"/>
    <property type="project" value="UniProtKB-ARBA"/>
</dbReference>
<organism evidence="17 18">
    <name type="scientific">Mycolicibacillus trivialis</name>
    <dbReference type="NCBI Taxonomy" id="1798"/>
    <lineage>
        <taxon>Bacteria</taxon>
        <taxon>Bacillati</taxon>
        <taxon>Actinomycetota</taxon>
        <taxon>Actinomycetes</taxon>
        <taxon>Mycobacteriales</taxon>
        <taxon>Mycobacteriaceae</taxon>
        <taxon>Mycolicibacillus</taxon>
    </lineage>
</organism>
<dbReference type="Gene3D" id="3.30.200.20">
    <property type="entry name" value="Phosphorylase Kinase, domain 1"/>
    <property type="match status" value="1"/>
</dbReference>
<dbReference type="Gene3D" id="3.40.1000.70">
    <property type="entry name" value="PknH-like extracellular domain"/>
    <property type="match status" value="1"/>
</dbReference>
<keyword evidence="4 17" id="KW-0723">Serine/threonine-protein kinase</keyword>